<dbReference type="PANTHER" id="PTHR30535">
    <property type="entry name" value="VITAMIN B12-BINDING PROTEIN"/>
    <property type="match status" value="1"/>
</dbReference>
<dbReference type="InterPro" id="IPR002491">
    <property type="entry name" value="ABC_transptr_periplasmic_BD"/>
</dbReference>
<dbReference type="Pfam" id="PF01497">
    <property type="entry name" value="Peripla_BP_2"/>
    <property type="match status" value="1"/>
</dbReference>
<feature type="domain" description="Fe/B12 periplasmic-binding" evidence="2">
    <location>
        <begin position="45"/>
        <end position="344"/>
    </location>
</feature>
<comment type="caution">
    <text evidence="3">The sequence shown here is derived from an EMBL/GenBank/DDBJ whole genome shotgun (WGS) entry which is preliminary data.</text>
</comment>
<dbReference type="AlphaFoldDB" id="A0A211ZSQ1"/>
<proteinExistence type="predicted"/>
<dbReference type="OrthoDB" id="9775594at2"/>
<dbReference type="PROSITE" id="PS50983">
    <property type="entry name" value="FE_B12_PBP"/>
    <property type="match status" value="1"/>
</dbReference>
<dbReference type="PANTHER" id="PTHR30535:SF34">
    <property type="entry name" value="MOLYBDATE-BINDING PROTEIN MOLA"/>
    <property type="match status" value="1"/>
</dbReference>
<feature type="chain" id="PRO_5012939505" evidence="1">
    <location>
        <begin position="25"/>
        <end position="380"/>
    </location>
</feature>
<sequence>MKRSKALACALLLLTCLVGLPAQAGWPVTVTDAAGRQVTVTHQPRAVLLGAGINLVALALVDPDPVSLLAGWADDTRQYDPGLYAAFLARFPRLAEVPVVGGGTDESFSLEKALTVGADLAIFGAWQAETEQGRLILDRLTAAGVPAVVVDFNHRPLANTASSMRLLGRVLGREDRANAFADFWEARLDRIRRRMAGHPEPGPAVLMHAYPQPDDCCWAFGETGLGELVSLVGGRNIAADRFPDAGGGVLSLEYVIGQDPQVYIATGLPQAEGAPGLVVGPGVPAATARRSLAAVLSAPGLSGLAAAHDGRVHGLWNFFNAVPLNIVAVEAVARWVRPEIFGDLDPGATLAEINSRFSALPFDGALWVSLDPARDGPGPR</sequence>
<keyword evidence="4" id="KW-1185">Reference proteome</keyword>
<gene>
    <name evidence="3" type="ORF">BWR60_05910</name>
</gene>
<dbReference type="SUPFAM" id="SSF53807">
    <property type="entry name" value="Helical backbone' metal receptor"/>
    <property type="match status" value="1"/>
</dbReference>
<keyword evidence="1" id="KW-0732">Signal</keyword>
<organism evidence="3 4">
    <name type="scientific">Inquilinus limosus</name>
    <dbReference type="NCBI Taxonomy" id="171674"/>
    <lineage>
        <taxon>Bacteria</taxon>
        <taxon>Pseudomonadati</taxon>
        <taxon>Pseudomonadota</taxon>
        <taxon>Alphaproteobacteria</taxon>
        <taxon>Rhodospirillales</taxon>
        <taxon>Rhodospirillaceae</taxon>
        <taxon>Inquilinus</taxon>
    </lineage>
</organism>
<evidence type="ECO:0000259" key="2">
    <source>
        <dbReference type="PROSITE" id="PS50983"/>
    </source>
</evidence>
<evidence type="ECO:0000313" key="3">
    <source>
        <dbReference type="EMBL" id="OWJ68206.1"/>
    </source>
</evidence>
<name>A0A211ZSQ1_9PROT</name>
<evidence type="ECO:0000256" key="1">
    <source>
        <dbReference type="SAM" id="SignalP"/>
    </source>
</evidence>
<accession>A0A211ZSQ1</accession>
<feature type="signal peptide" evidence="1">
    <location>
        <begin position="1"/>
        <end position="24"/>
    </location>
</feature>
<dbReference type="EMBL" id="NHON01000007">
    <property type="protein sequence ID" value="OWJ68206.1"/>
    <property type="molecule type" value="Genomic_DNA"/>
</dbReference>
<dbReference type="Proteomes" id="UP000196655">
    <property type="component" value="Unassembled WGS sequence"/>
</dbReference>
<dbReference type="NCBIfam" id="NF010649">
    <property type="entry name" value="PRK14048.1"/>
    <property type="match status" value="1"/>
</dbReference>
<dbReference type="STRING" id="1122125.GCA_000423185_03990"/>
<evidence type="ECO:0000313" key="4">
    <source>
        <dbReference type="Proteomes" id="UP000196655"/>
    </source>
</evidence>
<dbReference type="InterPro" id="IPR050902">
    <property type="entry name" value="ABC_Transporter_SBP"/>
</dbReference>
<protein>
    <submittedName>
        <fullName evidence="3">Ferrichrome ABC transporter</fullName>
    </submittedName>
</protein>
<dbReference type="RefSeq" id="WP_088150084.1">
    <property type="nucleotide sequence ID" value="NZ_NHON01000007.1"/>
</dbReference>
<dbReference type="Gene3D" id="3.40.50.1980">
    <property type="entry name" value="Nitrogenase molybdenum iron protein domain"/>
    <property type="match status" value="2"/>
</dbReference>
<reference evidence="4" key="1">
    <citation type="submission" date="2017-05" db="EMBL/GenBank/DDBJ databases">
        <authorList>
            <person name="Macchi M."/>
            <person name="Festa S."/>
            <person name="Coppotelli B.M."/>
            <person name="Morelli I.S."/>
        </authorList>
    </citation>
    <scope>NUCLEOTIDE SEQUENCE [LARGE SCALE GENOMIC DNA]</scope>
    <source>
        <strain evidence="4">I</strain>
    </source>
</reference>